<evidence type="ECO:0000313" key="3">
    <source>
        <dbReference type="Proteomes" id="UP001372338"/>
    </source>
</evidence>
<keyword evidence="1" id="KW-1133">Transmembrane helix</keyword>
<feature type="transmembrane region" description="Helical" evidence="1">
    <location>
        <begin position="12"/>
        <end position="33"/>
    </location>
</feature>
<keyword evidence="3" id="KW-1185">Reference proteome</keyword>
<gene>
    <name evidence="2" type="ORF">RIF29_31879</name>
</gene>
<keyword evidence="1" id="KW-0812">Transmembrane</keyword>
<evidence type="ECO:0000256" key="1">
    <source>
        <dbReference type="SAM" id="Phobius"/>
    </source>
</evidence>
<protein>
    <submittedName>
        <fullName evidence="2">Uncharacterized protein</fullName>
    </submittedName>
</protein>
<dbReference type="AlphaFoldDB" id="A0AAN9HZ28"/>
<name>A0AAN9HZ28_CROPI</name>
<feature type="transmembrane region" description="Helical" evidence="1">
    <location>
        <begin position="45"/>
        <end position="62"/>
    </location>
</feature>
<sequence length="73" mass="8758">MPKLRGHENCRYACFVSKGVFCIPFVSFFLYLFFLSNLFPCMHPYFLVFIFHFTRFFLSGTFKSPVSNFILKY</sequence>
<comment type="caution">
    <text evidence="2">The sequence shown here is derived from an EMBL/GenBank/DDBJ whole genome shotgun (WGS) entry which is preliminary data.</text>
</comment>
<reference evidence="2 3" key="1">
    <citation type="submission" date="2024-01" db="EMBL/GenBank/DDBJ databases">
        <title>The genomes of 5 underutilized Papilionoideae crops provide insights into root nodulation and disease resistanc.</title>
        <authorList>
            <person name="Yuan L."/>
        </authorList>
    </citation>
    <scope>NUCLEOTIDE SEQUENCE [LARGE SCALE GENOMIC DNA]</scope>
    <source>
        <strain evidence="2">ZHUSHIDOU_FW_LH</strain>
        <tissue evidence="2">Leaf</tissue>
    </source>
</reference>
<organism evidence="2 3">
    <name type="scientific">Crotalaria pallida</name>
    <name type="common">Smooth rattlebox</name>
    <name type="synonym">Crotalaria striata</name>
    <dbReference type="NCBI Taxonomy" id="3830"/>
    <lineage>
        <taxon>Eukaryota</taxon>
        <taxon>Viridiplantae</taxon>
        <taxon>Streptophyta</taxon>
        <taxon>Embryophyta</taxon>
        <taxon>Tracheophyta</taxon>
        <taxon>Spermatophyta</taxon>
        <taxon>Magnoliopsida</taxon>
        <taxon>eudicotyledons</taxon>
        <taxon>Gunneridae</taxon>
        <taxon>Pentapetalae</taxon>
        <taxon>rosids</taxon>
        <taxon>fabids</taxon>
        <taxon>Fabales</taxon>
        <taxon>Fabaceae</taxon>
        <taxon>Papilionoideae</taxon>
        <taxon>50 kb inversion clade</taxon>
        <taxon>genistoids sensu lato</taxon>
        <taxon>core genistoids</taxon>
        <taxon>Crotalarieae</taxon>
        <taxon>Crotalaria</taxon>
    </lineage>
</organism>
<keyword evidence="1" id="KW-0472">Membrane</keyword>
<dbReference type="EMBL" id="JAYWIO010000006">
    <property type="protein sequence ID" value="KAK7257710.1"/>
    <property type="molecule type" value="Genomic_DNA"/>
</dbReference>
<evidence type="ECO:0000313" key="2">
    <source>
        <dbReference type="EMBL" id="KAK7257710.1"/>
    </source>
</evidence>
<proteinExistence type="predicted"/>
<accession>A0AAN9HZ28</accession>
<dbReference type="Proteomes" id="UP001372338">
    <property type="component" value="Unassembled WGS sequence"/>
</dbReference>